<reference evidence="1" key="1">
    <citation type="journal article" date="2013" name="BMC Genomics">
        <title>Genomic characterization provides new insight into Salmonella phage diversity.</title>
        <authorList>
            <person name="Moreno Switt A.I."/>
            <person name="Orsi R.H."/>
            <person name="den Bakker H.C."/>
            <person name="Vongkamjan K."/>
            <person name="Altier C."/>
            <person name="Wiedmann M."/>
        </authorList>
    </citation>
    <scope>NUCLEOTIDE SEQUENCE</scope>
</reference>
<sequence length="177" mass="19823">GPVVIVDPGGQNYGTVKKSYTINGRTADRQFRQILFALRGRTKTFHLPLDTNDFILSRDINPADGALVVRRCGYTQYIGGTQETKRDIMVELYDGTRIPTTIISSRIVGDEEWLFLSQSIPATSRNDVRRIGYIPVARLDVDGIEIKRLTDSAGVSQVSLTFKFFDDRRIATPLPLS</sequence>
<accession>S4TQH1</accession>
<evidence type="ECO:0000313" key="1">
    <source>
        <dbReference type="EMBL" id="AGF89249.1"/>
    </source>
</evidence>
<protein>
    <submittedName>
        <fullName evidence="1">Uncharacterized protein</fullName>
    </submittedName>
</protein>
<dbReference type="EMBL" id="KC139615">
    <property type="protein sequence ID" value="AGF89249.1"/>
    <property type="molecule type" value="Genomic_DNA"/>
</dbReference>
<name>S4TQH1_9CAUD</name>
<organism evidence="1">
    <name type="scientific">Salmonella phage FSL SP-019</name>
    <dbReference type="NCBI Taxonomy" id="1173753"/>
    <lineage>
        <taxon>Viruses</taxon>
        <taxon>Duplodnaviria</taxon>
        <taxon>Heunggongvirae</taxon>
        <taxon>Uroviricota</taxon>
        <taxon>Caudoviricetes</taxon>
        <taxon>Casjensviridae</taxon>
        <taxon>Chivirus</taxon>
    </lineage>
</organism>
<gene>
    <name evidence="1" type="ORF">SP019_00280</name>
</gene>
<proteinExistence type="predicted"/>
<feature type="non-terminal residue" evidence="1">
    <location>
        <position position="1"/>
    </location>
</feature>